<evidence type="ECO:0000313" key="2">
    <source>
        <dbReference type="Proteomes" id="UP001283361"/>
    </source>
</evidence>
<accession>A0AAE1EA65</accession>
<dbReference type="AlphaFoldDB" id="A0AAE1EA65"/>
<comment type="caution">
    <text evidence="1">The sequence shown here is derived from an EMBL/GenBank/DDBJ whole genome shotgun (WGS) entry which is preliminary data.</text>
</comment>
<name>A0AAE1EA65_9GAST</name>
<dbReference type="Proteomes" id="UP001283361">
    <property type="component" value="Unassembled WGS sequence"/>
</dbReference>
<gene>
    <name evidence="1" type="ORF">RRG08_001285</name>
</gene>
<evidence type="ECO:0000313" key="1">
    <source>
        <dbReference type="EMBL" id="KAK3798523.1"/>
    </source>
</evidence>
<organism evidence="1 2">
    <name type="scientific">Elysia crispata</name>
    <name type="common">lettuce slug</name>
    <dbReference type="NCBI Taxonomy" id="231223"/>
    <lineage>
        <taxon>Eukaryota</taxon>
        <taxon>Metazoa</taxon>
        <taxon>Spiralia</taxon>
        <taxon>Lophotrochozoa</taxon>
        <taxon>Mollusca</taxon>
        <taxon>Gastropoda</taxon>
        <taxon>Heterobranchia</taxon>
        <taxon>Euthyneura</taxon>
        <taxon>Panpulmonata</taxon>
        <taxon>Sacoglossa</taxon>
        <taxon>Placobranchoidea</taxon>
        <taxon>Plakobranchidae</taxon>
        <taxon>Elysia</taxon>
    </lineage>
</organism>
<sequence length="133" mass="15309">MSTKKKWKTSYDTGRKFRKDWEEQFTWVSQAKDGSDKAFCRYCHVDITVRLSCLKSHEGTDNHKLKAPSNNLKSLSQIDAHVQKTARSREKEGELTNENKEMDLHIAVFVACYTAINTVDHLGQVVRKHGEVL</sequence>
<keyword evidence="2" id="KW-1185">Reference proteome</keyword>
<protein>
    <submittedName>
        <fullName evidence="1">Uncharacterized protein</fullName>
    </submittedName>
</protein>
<dbReference type="EMBL" id="JAWDGP010000666">
    <property type="protein sequence ID" value="KAK3798523.1"/>
    <property type="molecule type" value="Genomic_DNA"/>
</dbReference>
<proteinExistence type="predicted"/>
<reference evidence="1" key="1">
    <citation type="journal article" date="2023" name="G3 (Bethesda)">
        <title>A reference genome for the long-term kleptoplast-retaining sea slug Elysia crispata morphotype clarki.</title>
        <authorList>
            <person name="Eastman K.E."/>
            <person name="Pendleton A.L."/>
            <person name="Shaikh M.A."/>
            <person name="Suttiyut T."/>
            <person name="Ogas R."/>
            <person name="Tomko P."/>
            <person name="Gavelis G."/>
            <person name="Widhalm J.R."/>
            <person name="Wisecaver J.H."/>
        </authorList>
    </citation>
    <scope>NUCLEOTIDE SEQUENCE</scope>
    <source>
        <strain evidence="1">ECLA1</strain>
    </source>
</reference>